<dbReference type="OrthoDB" id="5391403at2759"/>
<protein>
    <recommendedName>
        <fullName evidence="4">Lipoyl-binding domain-containing protein</fullName>
    </recommendedName>
</protein>
<organism evidence="5 6">
    <name type="scientific">Triparma columacea</name>
    <dbReference type="NCBI Taxonomy" id="722753"/>
    <lineage>
        <taxon>Eukaryota</taxon>
        <taxon>Sar</taxon>
        <taxon>Stramenopiles</taxon>
        <taxon>Ochrophyta</taxon>
        <taxon>Bolidophyceae</taxon>
        <taxon>Parmales</taxon>
        <taxon>Triparmaceae</taxon>
        <taxon>Triparma</taxon>
    </lineage>
</organism>
<dbReference type="AlphaFoldDB" id="A0A9W7GMV3"/>
<gene>
    <name evidence="5" type="ORF">TrCOL_g4315</name>
</gene>
<dbReference type="InterPro" id="IPR000089">
    <property type="entry name" value="Biotin_lipoyl"/>
</dbReference>
<dbReference type="PANTHER" id="PTHR43416">
    <property type="entry name" value="DIHYDROLIPOYLLYSINE-RESIDUE SUCCINYLTRANSFERASE COMPONENT OF 2-OXOGLUTARATE DEHYDROGENASE COMPLEX, MITOCHONDRIAL-RELATED"/>
    <property type="match status" value="1"/>
</dbReference>
<dbReference type="InterPro" id="IPR011053">
    <property type="entry name" value="Single_hybrid_motif"/>
</dbReference>
<keyword evidence="2" id="KW-0450">Lipoyl</keyword>
<dbReference type="Gene3D" id="2.40.50.100">
    <property type="match status" value="1"/>
</dbReference>
<dbReference type="InterPro" id="IPR050537">
    <property type="entry name" value="2-oxoacid_dehydrogenase"/>
</dbReference>
<sequence>MKSLSSSLGLFGRVWGSKWHADLGRVGRVVASRSSKGNCFLSPSSARLLCGFPTSSSSLLAEQNIVVPNLGDSITEGTIVEWTVQIGQAIQPGDVVALIETDKVTVDLKADEAGVVMKQFAQLDDTVEVGSNLYSIDAEATPTVEGGAAPQEAPAAAVETVVAPPAPVAAATPVAAAPPAPASSHGRVPSIRFLGKSGWEARKLGISLSIPGLTAEPLDVDLNFDPMYGRPAISEDEMEALMSGGASFSPNVIKVSSGAEFA</sequence>
<evidence type="ECO:0000313" key="6">
    <source>
        <dbReference type="Proteomes" id="UP001165065"/>
    </source>
</evidence>
<evidence type="ECO:0000313" key="5">
    <source>
        <dbReference type="EMBL" id="GMI48215.1"/>
    </source>
</evidence>
<dbReference type="PROSITE" id="PS50968">
    <property type="entry name" value="BIOTINYL_LIPOYL"/>
    <property type="match status" value="1"/>
</dbReference>
<dbReference type="InterPro" id="IPR003016">
    <property type="entry name" value="2-oxoA_DH_lipoyl-BS"/>
</dbReference>
<evidence type="ECO:0000259" key="4">
    <source>
        <dbReference type="PROSITE" id="PS50968"/>
    </source>
</evidence>
<dbReference type="PANTHER" id="PTHR43416:SF5">
    <property type="entry name" value="DIHYDROLIPOYLLYSINE-RESIDUE SUCCINYLTRANSFERASE COMPONENT OF 2-OXOGLUTARATE DEHYDROGENASE COMPLEX, MITOCHONDRIAL"/>
    <property type="match status" value="1"/>
</dbReference>
<keyword evidence="3" id="KW-0809">Transit peptide</keyword>
<dbReference type="Pfam" id="PF00364">
    <property type="entry name" value="Biotin_lipoyl"/>
    <property type="match status" value="1"/>
</dbReference>
<dbReference type="Proteomes" id="UP001165065">
    <property type="component" value="Unassembled WGS sequence"/>
</dbReference>
<comment type="similarity">
    <text evidence="1">Belongs to the 2-oxoacid dehydrogenase family.</text>
</comment>
<reference evidence="6" key="1">
    <citation type="journal article" date="2023" name="Commun. Biol.">
        <title>Genome analysis of Parmales, the sister group of diatoms, reveals the evolutionary specialization of diatoms from phago-mixotrophs to photoautotrophs.</title>
        <authorList>
            <person name="Ban H."/>
            <person name="Sato S."/>
            <person name="Yoshikawa S."/>
            <person name="Yamada K."/>
            <person name="Nakamura Y."/>
            <person name="Ichinomiya M."/>
            <person name="Sato N."/>
            <person name="Blanc-Mathieu R."/>
            <person name="Endo H."/>
            <person name="Kuwata A."/>
            <person name="Ogata H."/>
        </authorList>
    </citation>
    <scope>NUCLEOTIDE SEQUENCE [LARGE SCALE GENOMIC DNA]</scope>
</reference>
<keyword evidence="6" id="KW-1185">Reference proteome</keyword>
<proteinExistence type="inferred from homology"/>
<feature type="domain" description="Lipoyl-binding" evidence="4">
    <location>
        <begin position="62"/>
        <end position="137"/>
    </location>
</feature>
<evidence type="ECO:0000256" key="1">
    <source>
        <dbReference type="ARBA" id="ARBA00007317"/>
    </source>
</evidence>
<dbReference type="SUPFAM" id="SSF51230">
    <property type="entry name" value="Single hybrid motif"/>
    <property type="match status" value="1"/>
</dbReference>
<dbReference type="GO" id="GO:0005739">
    <property type="term" value="C:mitochondrion"/>
    <property type="evidence" value="ECO:0007669"/>
    <property type="project" value="TreeGrafter"/>
</dbReference>
<evidence type="ECO:0000256" key="3">
    <source>
        <dbReference type="ARBA" id="ARBA00022946"/>
    </source>
</evidence>
<dbReference type="PROSITE" id="PS00189">
    <property type="entry name" value="LIPOYL"/>
    <property type="match status" value="1"/>
</dbReference>
<dbReference type="GO" id="GO:0006099">
    <property type="term" value="P:tricarboxylic acid cycle"/>
    <property type="evidence" value="ECO:0007669"/>
    <property type="project" value="TreeGrafter"/>
</dbReference>
<dbReference type="EMBL" id="BRYA01000380">
    <property type="protein sequence ID" value="GMI48215.1"/>
    <property type="molecule type" value="Genomic_DNA"/>
</dbReference>
<dbReference type="CDD" id="cd06849">
    <property type="entry name" value="lipoyl_domain"/>
    <property type="match status" value="1"/>
</dbReference>
<comment type="caution">
    <text evidence="5">The sequence shown here is derived from an EMBL/GenBank/DDBJ whole genome shotgun (WGS) entry which is preliminary data.</text>
</comment>
<name>A0A9W7GMV3_9STRA</name>
<accession>A0A9W7GMV3</accession>
<dbReference type="GO" id="GO:0004149">
    <property type="term" value="F:dihydrolipoyllysine-residue succinyltransferase activity"/>
    <property type="evidence" value="ECO:0007669"/>
    <property type="project" value="TreeGrafter"/>
</dbReference>
<evidence type="ECO:0000256" key="2">
    <source>
        <dbReference type="ARBA" id="ARBA00022823"/>
    </source>
</evidence>